<evidence type="ECO:0000256" key="1">
    <source>
        <dbReference type="SAM" id="Phobius"/>
    </source>
</evidence>
<dbReference type="InterPro" id="IPR018638">
    <property type="entry name" value="DUF2061_membrane"/>
</dbReference>
<dbReference type="AlphaFoldDB" id="A0A0P0YYE0"/>
<keyword evidence="1" id="KW-0812">Transmembrane</keyword>
<protein>
    <recommendedName>
        <fullName evidence="2">DUF2061 domain-containing protein</fullName>
    </recommendedName>
</protein>
<feature type="transmembrane region" description="Helical" evidence="1">
    <location>
        <begin position="36"/>
        <end position="53"/>
    </location>
</feature>
<dbReference type="RefSeq" id="WP_024351855.1">
    <property type="nucleotide sequence ID" value="NZ_BBWN01000042.1"/>
</dbReference>
<name>A0A0P0YYE0_9HYPH</name>
<evidence type="ECO:0000259" key="2">
    <source>
        <dbReference type="Pfam" id="PF09834"/>
    </source>
</evidence>
<keyword evidence="1" id="KW-0472">Membrane</keyword>
<sequence length="81" mass="8686">METRMRSLTKAASWQGLGLVTMSALGYLFTGSLTSGGILAVTSGGVGFCVYLLHERLWARVQWGWDPAGDDRDDGLGHGRA</sequence>
<proteinExistence type="predicted"/>
<feature type="transmembrane region" description="Helical" evidence="1">
    <location>
        <begin position="12"/>
        <end position="30"/>
    </location>
</feature>
<organism evidence="3">
    <name type="scientific">Aurantimonas coralicida</name>
    <dbReference type="NCBI Taxonomy" id="182270"/>
    <lineage>
        <taxon>Bacteria</taxon>
        <taxon>Pseudomonadati</taxon>
        <taxon>Pseudomonadota</taxon>
        <taxon>Alphaproteobacteria</taxon>
        <taxon>Hyphomicrobiales</taxon>
        <taxon>Aurantimonadaceae</taxon>
        <taxon>Aurantimonas</taxon>
    </lineage>
</organism>
<reference evidence="3" key="1">
    <citation type="journal article" date="2015" name="Proc. Natl. Acad. Sci. U.S.A.">
        <title>Bacterial clade with the ribosomal RNA operon on a small plasmid rather than the chromosome.</title>
        <authorList>
            <person name="Anda M."/>
            <person name="Ohtsubo Y."/>
            <person name="Okubo T."/>
            <person name="Sugawara M."/>
            <person name="Nagata Y."/>
            <person name="Tsuda M."/>
            <person name="Minamisawa K."/>
            <person name="Mitsui H."/>
        </authorList>
    </citation>
    <scope>NUCLEOTIDE SEQUENCE</scope>
    <source>
        <strain evidence="3">DSM 14790</strain>
    </source>
</reference>
<keyword evidence="1" id="KW-1133">Transmembrane helix</keyword>
<dbReference type="EMBL" id="LC066372">
    <property type="protein sequence ID" value="BAT26608.1"/>
    <property type="molecule type" value="Genomic_DNA"/>
</dbReference>
<feature type="domain" description="DUF2061" evidence="2">
    <location>
        <begin position="9"/>
        <end position="59"/>
    </location>
</feature>
<dbReference type="Pfam" id="PF09834">
    <property type="entry name" value="DUF2061"/>
    <property type="match status" value="1"/>
</dbReference>
<accession>A0A0P0YYE0</accession>
<evidence type="ECO:0000313" key="3">
    <source>
        <dbReference type="EMBL" id="BAT26608.1"/>
    </source>
</evidence>